<dbReference type="Pfam" id="PF00481">
    <property type="entry name" value="PP2C"/>
    <property type="match status" value="1"/>
</dbReference>
<feature type="compositionally biased region" description="Basic and acidic residues" evidence="1">
    <location>
        <begin position="95"/>
        <end position="110"/>
    </location>
</feature>
<accession>A0A087TPK7</accession>
<feature type="domain" description="PPM-type phosphatase" evidence="2">
    <location>
        <begin position="1"/>
        <end position="37"/>
    </location>
</feature>
<evidence type="ECO:0000256" key="1">
    <source>
        <dbReference type="SAM" id="MobiDB-lite"/>
    </source>
</evidence>
<sequence length="154" mass="16862">MTNDEVVDFVRTRISAKMEPEQICEELMTRCLAPDCQMGGLGCDNMTVVLVCLLQGESYEELANKCSRVYTSPHDATLVLSESSASDAEDECDEDSSKSDNLHQRDELRDCNISTNRPSTVVSSNLTDKPPTSHLTGLVQMDNSVREGGELAIA</sequence>
<organism evidence="3 4">
    <name type="scientific">Stegodyphus mimosarum</name>
    <name type="common">African social velvet spider</name>
    <dbReference type="NCBI Taxonomy" id="407821"/>
    <lineage>
        <taxon>Eukaryota</taxon>
        <taxon>Metazoa</taxon>
        <taxon>Ecdysozoa</taxon>
        <taxon>Arthropoda</taxon>
        <taxon>Chelicerata</taxon>
        <taxon>Arachnida</taxon>
        <taxon>Araneae</taxon>
        <taxon>Araneomorphae</taxon>
        <taxon>Entelegynae</taxon>
        <taxon>Eresoidea</taxon>
        <taxon>Eresidae</taxon>
        <taxon>Stegodyphus</taxon>
    </lineage>
</organism>
<evidence type="ECO:0000313" key="3">
    <source>
        <dbReference type="EMBL" id="KFM67046.1"/>
    </source>
</evidence>
<dbReference type="InterPro" id="IPR036457">
    <property type="entry name" value="PPM-type-like_dom_sf"/>
</dbReference>
<name>A0A087TPK7_STEMI</name>
<evidence type="ECO:0000259" key="2">
    <source>
        <dbReference type="Pfam" id="PF00481"/>
    </source>
</evidence>
<feature type="compositionally biased region" description="Polar residues" evidence="1">
    <location>
        <begin position="112"/>
        <end position="127"/>
    </location>
</feature>
<keyword evidence="4" id="KW-1185">Reference proteome</keyword>
<feature type="non-terminal residue" evidence="3">
    <location>
        <position position="154"/>
    </location>
</feature>
<reference evidence="3 4" key="1">
    <citation type="submission" date="2013-11" db="EMBL/GenBank/DDBJ databases">
        <title>Genome sequencing of Stegodyphus mimosarum.</title>
        <authorList>
            <person name="Bechsgaard J."/>
        </authorList>
    </citation>
    <scope>NUCLEOTIDE SEQUENCE [LARGE SCALE GENOMIC DNA]</scope>
</reference>
<dbReference type="InterPro" id="IPR001932">
    <property type="entry name" value="PPM-type_phosphatase-like_dom"/>
</dbReference>
<evidence type="ECO:0000313" key="4">
    <source>
        <dbReference type="Proteomes" id="UP000054359"/>
    </source>
</evidence>
<proteinExistence type="predicted"/>
<dbReference type="STRING" id="407821.A0A087TPK7"/>
<dbReference type="Proteomes" id="UP000054359">
    <property type="component" value="Unassembled WGS sequence"/>
</dbReference>
<dbReference type="AlphaFoldDB" id="A0A087TPK7"/>
<dbReference type="SUPFAM" id="SSF81606">
    <property type="entry name" value="PP2C-like"/>
    <property type="match status" value="1"/>
</dbReference>
<dbReference type="OrthoDB" id="6510250at2759"/>
<gene>
    <name evidence="3" type="ORF">X975_03167</name>
</gene>
<dbReference type="Gene3D" id="3.60.40.10">
    <property type="entry name" value="PPM-type phosphatase domain"/>
    <property type="match status" value="1"/>
</dbReference>
<protein>
    <recommendedName>
        <fullName evidence="2">PPM-type phosphatase domain-containing protein</fullName>
    </recommendedName>
</protein>
<dbReference type="EMBL" id="KK116199">
    <property type="protein sequence ID" value="KFM67046.1"/>
    <property type="molecule type" value="Genomic_DNA"/>
</dbReference>
<feature type="region of interest" description="Disordered" evidence="1">
    <location>
        <begin position="80"/>
        <end position="136"/>
    </location>
</feature>